<keyword evidence="1" id="KW-0175">Coiled coil</keyword>
<evidence type="ECO:0000313" key="3">
    <source>
        <dbReference type="EMBL" id="PDV96511.1"/>
    </source>
</evidence>
<reference evidence="3 4" key="1">
    <citation type="submission" date="2016-05" db="EMBL/GenBank/DDBJ databases">
        <authorList>
            <person name="Lavstsen T."/>
            <person name="Jespersen J.S."/>
        </authorList>
    </citation>
    <scope>NUCLEOTIDE SEQUENCE [LARGE SCALE GENOMIC DNA]</scope>
    <source>
        <strain evidence="3 4">B7-9</strain>
    </source>
</reference>
<proteinExistence type="predicted"/>
<dbReference type="AlphaFoldDB" id="A0A2H3KVY5"/>
<comment type="caution">
    <text evidence="3">The sequence shown here is derived from an EMBL/GenBank/DDBJ whole genome shotgun (WGS) entry which is preliminary data.</text>
</comment>
<organism evidence="3 4">
    <name type="scientific">Candidatus Chloroploca asiatica</name>
    <dbReference type="NCBI Taxonomy" id="1506545"/>
    <lineage>
        <taxon>Bacteria</taxon>
        <taxon>Bacillati</taxon>
        <taxon>Chloroflexota</taxon>
        <taxon>Chloroflexia</taxon>
        <taxon>Chloroflexales</taxon>
        <taxon>Chloroflexineae</taxon>
        <taxon>Oscillochloridaceae</taxon>
        <taxon>Candidatus Chloroploca</taxon>
    </lineage>
</organism>
<evidence type="ECO:0000313" key="4">
    <source>
        <dbReference type="Proteomes" id="UP000220922"/>
    </source>
</evidence>
<keyword evidence="4" id="KW-1185">Reference proteome</keyword>
<dbReference type="Proteomes" id="UP000220922">
    <property type="component" value="Unassembled WGS sequence"/>
</dbReference>
<dbReference type="OrthoDB" id="9819963at2"/>
<accession>A0A2H3KVY5</accession>
<dbReference type="EMBL" id="LYXE01000192">
    <property type="protein sequence ID" value="PDV96511.1"/>
    <property type="molecule type" value="Genomic_DNA"/>
</dbReference>
<name>A0A2H3KVY5_9CHLR</name>
<feature type="coiled-coil region" evidence="1">
    <location>
        <begin position="157"/>
        <end position="184"/>
    </location>
</feature>
<evidence type="ECO:0000256" key="1">
    <source>
        <dbReference type="SAM" id="Coils"/>
    </source>
</evidence>
<protein>
    <submittedName>
        <fullName evidence="3">Uncharacterized protein</fullName>
    </submittedName>
</protein>
<sequence length="326" mass="36197">MTDTHDTPDTLAETDDPHATIDDLHRANRVIQQAQRQITRGLSDLAEGIVSLSLILLEVRRRRLYRFDPAAPTFEQFVVQRHGISAQHAKRYVDALTALGPQQYHTLLSDLGFQRTYALAMLQHADPTLVTAFQALPTPERHAVTVAQIEAVDATVTAELRRQVAQLEQAITREQGLLQQTRRRLHDVEDLHQRVTSDLIEERDTARHALDQEQAQTERLRRLLRDASPPPATPDATRRPSASGAAPLTAALPAPSPAPPVTEAVVVVVTCDVGALLSDIRAVQEKLARLTQLRRDDLPSTERQALAEALRQLAATLQTLRATVEY</sequence>
<feature type="compositionally biased region" description="Low complexity" evidence="2">
    <location>
        <begin position="239"/>
        <end position="253"/>
    </location>
</feature>
<gene>
    <name evidence="3" type="ORF">A9Q02_20685</name>
</gene>
<dbReference type="RefSeq" id="WP_097655383.1">
    <property type="nucleotide sequence ID" value="NZ_LYXE01000192.1"/>
</dbReference>
<evidence type="ECO:0000256" key="2">
    <source>
        <dbReference type="SAM" id="MobiDB-lite"/>
    </source>
</evidence>
<feature type="region of interest" description="Disordered" evidence="2">
    <location>
        <begin position="223"/>
        <end position="257"/>
    </location>
</feature>